<name>A0A1K1PCL5_RUMFL</name>
<dbReference type="GO" id="GO:0016020">
    <property type="term" value="C:membrane"/>
    <property type="evidence" value="ECO:0007669"/>
    <property type="project" value="InterPro"/>
</dbReference>
<evidence type="ECO:0000256" key="1">
    <source>
        <dbReference type="SAM" id="Phobius"/>
    </source>
</evidence>
<dbReference type="SMART" id="SM00244">
    <property type="entry name" value="PHB"/>
    <property type="match status" value="1"/>
</dbReference>
<evidence type="ECO:0000259" key="2">
    <source>
        <dbReference type="SMART" id="SM00244"/>
    </source>
</evidence>
<dbReference type="AlphaFoldDB" id="A0A1K1PCL5"/>
<dbReference type="InterPro" id="IPR036013">
    <property type="entry name" value="Band_7/SPFH_dom_sf"/>
</dbReference>
<sequence>MGVNVREINGNNMPKKPSFKGVKWIVIGAAAIFVAVNSFTIVPAGNTGVVLTLGEVSANPLSEGFHMKAPFVQTVENMSNKIQVYETPASAVSKDLQTVSSSIAVNYRLVSDKSPDMYKNVGVDYQTILITPVVQECMKSATAKYNAEQLITDRESVSNEVKTALDSKLNAYGIYIEKFNIVNFDFSAEFNTAIEAKQVAEQNLLKTKTEQEQAKVIANTEAEKKVIAAKAEAEAILKQAQAQADANKLLEESLSNKVIAYEQIQKWDGVMPKVTGKDGGLLIDVNIDDKAAPSGQNN</sequence>
<evidence type="ECO:0000313" key="4">
    <source>
        <dbReference type="Proteomes" id="UP000183461"/>
    </source>
</evidence>
<evidence type="ECO:0000313" key="3">
    <source>
        <dbReference type="EMBL" id="SFW45205.1"/>
    </source>
</evidence>
<dbReference type="Gene3D" id="3.30.479.30">
    <property type="entry name" value="Band 7 domain"/>
    <property type="match status" value="1"/>
</dbReference>
<keyword evidence="1" id="KW-0472">Membrane</keyword>
<dbReference type="InterPro" id="IPR001107">
    <property type="entry name" value="Band_7"/>
</dbReference>
<dbReference type="CDD" id="cd03401">
    <property type="entry name" value="SPFH_prohibitin"/>
    <property type="match status" value="1"/>
</dbReference>
<dbReference type="Proteomes" id="UP000183461">
    <property type="component" value="Unassembled WGS sequence"/>
</dbReference>
<dbReference type="PANTHER" id="PTHR23222">
    <property type="entry name" value="PROHIBITIN"/>
    <property type="match status" value="1"/>
</dbReference>
<feature type="domain" description="Band 7" evidence="2">
    <location>
        <begin position="37"/>
        <end position="198"/>
    </location>
</feature>
<dbReference type="GO" id="GO:0008233">
    <property type="term" value="F:peptidase activity"/>
    <property type="evidence" value="ECO:0007669"/>
    <property type="project" value="UniProtKB-KW"/>
</dbReference>
<protein>
    <submittedName>
        <fullName evidence="3">Regulator of protease activity HflC, stomatin/prohibitin superfamily</fullName>
    </submittedName>
</protein>
<dbReference type="PRINTS" id="PR00679">
    <property type="entry name" value="PROHIBITIN"/>
</dbReference>
<keyword evidence="1" id="KW-0812">Transmembrane</keyword>
<reference evidence="4" key="1">
    <citation type="submission" date="2016-11" db="EMBL/GenBank/DDBJ databases">
        <authorList>
            <person name="Varghese N."/>
            <person name="Submissions S."/>
        </authorList>
    </citation>
    <scope>NUCLEOTIDE SEQUENCE [LARGE SCALE GENOMIC DNA]</scope>
    <source>
        <strain evidence="4">YL228</strain>
    </source>
</reference>
<dbReference type="PANTHER" id="PTHR23222:SF0">
    <property type="entry name" value="PROHIBITIN 1"/>
    <property type="match status" value="1"/>
</dbReference>
<dbReference type="EMBL" id="FPIP01000008">
    <property type="protein sequence ID" value="SFW45205.1"/>
    <property type="molecule type" value="Genomic_DNA"/>
</dbReference>
<organism evidence="3 4">
    <name type="scientific">Ruminococcus flavefaciens</name>
    <dbReference type="NCBI Taxonomy" id="1265"/>
    <lineage>
        <taxon>Bacteria</taxon>
        <taxon>Bacillati</taxon>
        <taxon>Bacillota</taxon>
        <taxon>Clostridia</taxon>
        <taxon>Eubacteriales</taxon>
        <taxon>Oscillospiraceae</taxon>
        <taxon>Ruminococcus</taxon>
    </lineage>
</organism>
<keyword evidence="3" id="KW-0378">Hydrolase</keyword>
<keyword evidence="1" id="KW-1133">Transmembrane helix</keyword>
<dbReference type="Pfam" id="PF01145">
    <property type="entry name" value="Band_7"/>
    <property type="match status" value="1"/>
</dbReference>
<keyword evidence="3" id="KW-0645">Protease</keyword>
<gene>
    <name evidence="3" type="ORF">SAMN02910280_2636</name>
</gene>
<dbReference type="InterPro" id="IPR000163">
    <property type="entry name" value="Prohibitin"/>
</dbReference>
<dbReference type="SUPFAM" id="SSF117892">
    <property type="entry name" value="Band 7/SPFH domain"/>
    <property type="match status" value="1"/>
</dbReference>
<dbReference type="GO" id="GO:0006508">
    <property type="term" value="P:proteolysis"/>
    <property type="evidence" value="ECO:0007669"/>
    <property type="project" value="UniProtKB-KW"/>
</dbReference>
<dbReference type="RefSeq" id="WP_081367876.1">
    <property type="nucleotide sequence ID" value="NZ_FPIP01000008.1"/>
</dbReference>
<proteinExistence type="predicted"/>
<accession>A0A1K1PCL5</accession>
<feature type="transmembrane region" description="Helical" evidence="1">
    <location>
        <begin position="21"/>
        <end position="42"/>
    </location>
</feature>